<dbReference type="InterPro" id="IPR050248">
    <property type="entry name" value="Polysacc_deacetylase_ArnD"/>
</dbReference>
<evidence type="ECO:0000313" key="2">
    <source>
        <dbReference type="EMBL" id="WZL69518.1"/>
    </source>
</evidence>
<reference evidence="2 3" key="1">
    <citation type="submission" date="2023-03" db="EMBL/GenBank/DDBJ databases">
        <title>Novel Species.</title>
        <authorList>
            <person name="Ma S."/>
        </authorList>
    </citation>
    <scope>NUCLEOTIDE SEQUENCE [LARGE SCALE GENOMIC DNA]</scope>
    <source>
        <strain evidence="2 3">LIND6LT2</strain>
    </source>
</reference>
<dbReference type="PANTHER" id="PTHR10587">
    <property type="entry name" value="GLYCOSYL TRANSFERASE-RELATED"/>
    <property type="match status" value="1"/>
</dbReference>
<protein>
    <submittedName>
        <fullName evidence="2">Polysaccharide deacetylase family protein</fullName>
    </submittedName>
</protein>
<feature type="domain" description="NodB homology" evidence="1">
    <location>
        <begin position="57"/>
        <end position="236"/>
    </location>
</feature>
<dbReference type="InterPro" id="IPR002509">
    <property type="entry name" value="NODB_dom"/>
</dbReference>
<dbReference type="InterPro" id="IPR011330">
    <property type="entry name" value="Glyco_hydro/deAcase_b/a-brl"/>
</dbReference>
<dbReference type="Pfam" id="PF01522">
    <property type="entry name" value="Polysacc_deac_1"/>
    <property type="match status" value="1"/>
</dbReference>
<dbReference type="PANTHER" id="PTHR10587:SF128">
    <property type="entry name" value="POLYSACCHARIDE DEACETYLASE PDAB-RELATED"/>
    <property type="match status" value="1"/>
</dbReference>
<dbReference type="CDD" id="cd10917">
    <property type="entry name" value="CE4_NodB_like_6s_7s"/>
    <property type="match status" value="1"/>
</dbReference>
<dbReference type="RefSeq" id="WP_341876513.1">
    <property type="nucleotide sequence ID" value="NZ_CP121687.1"/>
</dbReference>
<dbReference type="SUPFAM" id="SSF88713">
    <property type="entry name" value="Glycoside hydrolase/deacetylase"/>
    <property type="match status" value="1"/>
</dbReference>
<gene>
    <name evidence="2" type="ORF">QBE51_12125</name>
</gene>
<proteinExistence type="predicted"/>
<evidence type="ECO:0000259" key="1">
    <source>
        <dbReference type="PROSITE" id="PS51677"/>
    </source>
</evidence>
<evidence type="ECO:0000313" key="3">
    <source>
        <dbReference type="Proteomes" id="UP001486565"/>
    </source>
</evidence>
<dbReference type="Gene3D" id="3.20.20.370">
    <property type="entry name" value="Glycoside hydrolase/deacetylase"/>
    <property type="match status" value="1"/>
</dbReference>
<organism evidence="2 3">
    <name type="scientific">Defluviitalea saccharophila</name>
    <dbReference type="NCBI Taxonomy" id="879970"/>
    <lineage>
        <taxon>Bacteria</taxon>
        <taxon>Bacillati</taxon>
        <taxon>Bacillota</taxon>
        <taxon>Clostridia</taxon>
        <taxon>Lachnospirales</taxon>
        <taxon>Defluviitaleaceae</taxon>
        <taxon>Defluviitalea</taxon>
    </lineage>
</organism>
<accession>A0ABZ2Y6I3</accession>
<name>A0ABZ2Y6I3_9FIRM</name>
<dbReference type="Proteomes" id="UP001486565">
    <property type="component" value="Chromosome"/>
</dbReference>
<dbReference type="PROSITE" id="PS51677">
    <property type="entry name" value="NODB"/>
    <property type="match status" value="1"/>
</dbReference>
<sequence>MKIYVIHMKGIIKIVCAFLLIIISMGLSKPYVTEVFNNVSSKQQRKIPIYCVERGDNKISISFDAAWGADDTDDILKILDKHGVKATFFLVGDWVRKYPEEVKKIAAAGHDIGNHSNKHPHMGQLSKEGNKKELMAAHEAVKKLTGIDMNLFRPPFGEYNNTVIEAAEECGYYTIQWDVDSLDWKEFGTDPLIKQVLGNKQLGSGSIILFHNNAKYTKDALDTIITGLKQQGYELVPISQLILKKNYYIDHEGRQRPIKDNKQASLKVKIKK</sequence>
<dbReference type="EMBL" id="CP121687">
    <property type="protein sequence ID" value="WZL69518.1"/>
    <property type="molecule type" value="Genomic_DNA"/>
</dbReference>
<keyword evidence="3" id="KW-1185">Reference proteome</keyword>